<sequence length="355" mass="41106">MANFNEVRVARERYGPIFHPHATTRFNDFIADAGLFDIPLGGYSFTWSDRAATKMSKLDRFLVSKCTLEIFPNLTCFVLERHLSDHHPIILKGIYTEYDPSPFRVFHSWFSIDDFVQIMEDSWNNNEITHSNALVLLKKKLQHLKKMIKVWNSKFRNNKDGVKNKCLLSFADLESKIDRGEGDPSLLVEMVVLIKKIDDFNRHDGFSFGFIRRFWYLIDKDVIHAVVEFFSSSEFPIGCNSSFIALIPKMGVAFLSNLLSLYVSFLEAMYGNSGYVGENTFPSKRSNWVDIVKAVNQIRDIDVYLLQLCTKKIGDDTSTSFWDDVWLGGLVLKDQFHRIYNLENYKGIRVKEKLS</sequence>
<organism evidence="1 2">
    <name type="scientific">Lactuca sativa</name>
    <name type="common">Garden lettuce</name>
    <dbReference type="NCBI Taxonomy" id="4236"/>
    <lineage>
        <taxon>Eukaryota</taxon>
        <taxon>Viridiplantae</taxon>
        <taxon>Streptophyta</taxon>
        <taxon>Embryophyta</taxon>
        <taxon>Tracheophyta</taxon>
        <taxon>Spermatophyta</taxon>
        <taxon>Magnoliopsida</taxon>
        <taxon>eudicotyledons</taxon>
        <taxon>Gunneridae</taxon>
        <taxon>Pentapetalae</taxon>
        <taxon>asterids</taxon>
        <taxon>campanulids</taxon>
        <taxon>Asterales</taxon>
        <taxon>Asteraceae</taxon>
        <taxon>Cichorioideae</taxon>
        <taxon>Cichorieae</taxon>
        <taxon>Lactucinae</taxon>
        <taxon>Lactuca</taxon>
    </lineage>
</organism>
<dbReference type="InterPro" id="IPR036691">
    <property type="entry name" value="Endo/exonu/phosph_ase_sf"/>
</dbReference>
<proteinExistence type="predicted"/>
<dbReference type="AlphaFoldDB" id="A0A9R1VNI0"/>
<evidence type="ECO:0008006" key="3">
    <source>
        <dbReference type="Google" id="ProtNLM"/>
    </source>
</evidence>
<reference evidence="1 2" key="1">
    <citation type="journal article" date="2017" name="Nat. Commun.">
        <title>Genome assembly with in vitro proximity ligation data and whole-genome triplication in lettuce.</title>
        <authorList>
            <person name="Reyes-Chin-Wo S."/>
            <person name="Wang Z."/>
            <person name="Yang X."/>
            <person name="Kozik A."/>
            <person name="Arikit S."/>
            <person name="Song C."/>
            <person name="Xia L."/>
            <person name="Froenicke L."/>
            <person name="Lavelle D.O."/>
            <person name="Truco M.J."/>
            <person name="Xia R."/>
            <person name="Zhu S."/>
            <person name="Xu C."/>
            <person name="Xu H."/>
            <person name="Xu X."/>
            <person name="Cox K."/>
            <person name="Korf I."/>
            <person name="Meyers B.C."/>
            <person name="Michelmore R.W."/>
        </authorList>
    </citation>
    <scope>NUCLEOTIDE SEQUENCE [LARGE SCALE GENOMIC DNA]</scope>
    <source>
        <strain evidence="2">cv. Salinas</strain>
        <tissue evidence="1">Seedlings</tissue>
    </source>
</reference>
<dbReference type="SUPFAM" id="SSF56219">
    <property type="entry name" value="DNase I-like"/>
    <property type="match status" value="1"/>
</dbReference>
<evidence type="ECO:0000313" key="1">
    <source>
        <dbReference type="EMBL" id="KAJ0209611.1"/>
    </source>
</evidence>
<dbReference type="PANTHER" id="PTHR33710:SF64">
    <property type="entry name" value="ENDONUCLEASE_EXONUCLEASE_PHOSPHATASE DOMAIN-CONTAINING PROTEIN"/>
    <property type="match status" value="1"/>
</dbReference>
<evidence type="ECO:0000313" key="2">
    <source>
        <dbReference type="Proteomes" id="UP000235145"/>
    </source>
</evidence>
<protein>
    <recommendedName>
        <fullName evidence="3">Reverse transcriptase domain-containing protein</fullName>
    </recommendedName>
</protein>
<gene>
    <name evidence="1" type="ORF">LSAT_V11C400181190</name>
</gene>
<accession>A0A9R1VNI0</accession>
<keyword evidence="2" id="KW-1185">Reference proteome</keyword>
<dbReference type="EMBL" id="NBSK02000004">
    <property type="protein sequence ID" value="KAJ0209611.1"/>
    <property type="molecule type" value="Genomic_DNA"/>
</dbReference>
<comment type="caution">
    <text evidence="1">The sequence shown here is derived from an EMBL/GenBank/DDBJ whole genome shotgun (WGS) entry which is preliminary data.</text>
</comment>
<dbReference type="Gene3D" id="3.60.10.10">
    <property type="entry name" value="Endonuclease/exonuclease/phosphatase"/>
    <property type="match status" value="1"/>
</dbReference>
<name>A0A9R1VNI0_LACSA</name>
<dbReference type="Proteomes" id="UP000235145">
    <property type="component" value="Unassembled WGS sequence"/>
</dbReference>
<dbReference type="PANTHER" id="PTHR33710">
    <property type="entry name" value="BNAC02G09200D PROTEIN"/>
    <property type="match status" value="1"/>
</dbReference>